<comment type="similarity">
    <text evidence="2">Belongs to the class-A beta-lactamase family.</text>
</comment>
<keyword evidence="7" id="KW-1185">Reference proteome</keyword>
<reference evidence="7" key="1">
    <citation type="journal article" date="2019" name="Int. J. Syst. Evol. Microbiol.">
        <title>The Global Catalogue of Microorganisms (GCM) 10K type strain sequencing project: providing services to taxonomists for standard genome sequencing and annotation.</title>
        <authorList>
            <consortium name="The Broad Institute Genomics Platform"/>
            <consortium name="The Broad Institute Genome Sequencing Center for Infectious Disease"/>
            <person name="Wu L."/>
            <person name="Ma J."/>
        </authorList>
    </citation>
    <scope>NUCLEOTIDE SEQUENCE [LARGE SCALE GENOMIC DNA]</scope>
    <source>
        <strain evidence="7">CGMCC 4.7427</strain>
    </source>
</reference>
<comment type="caution">
    <text evidence="6">The sequence shown here is derived from an EMBL/GenBank/DDBJ whole genome shotgun (WGS) entry which is preliminary data.</text>
</comment>
<dbReference type="Proteomes" id="UP001595878">
    <property type="component" value="Unassembled WGS sequence"/>
</dbReference>
<dbReference type="InterPro" id="IPR000871">
    <property type="entry name" value="Beta-lactam_class-A"/>
</dbReference>
<name>A0ABV9LAR0_9FLAO</name>
<evidence type="ECO:0000259" key="5">
    <source>
        <dbReference type="Pfam" id="PF13354"/>
    </source>
</evidence>
<evidence type="ECO:0000256" key="1">
    <source>
        <dbReference type="ARBA" id="ARBA00001526"/>
    </source>
</evidence>
<dbReference type="PANTHER" id="PTHR35333:SF3">
    <property type="entry name" value="BETA-LACTAMASE-TYPE TRANSPEPTIDASE FOLD CONTAINING PROTEIN"/>
    <property type="match status" value="1"/>
</dbReference>
<keyword evidence="6" id="KW-0378">Hydrolase</keyword>
<proteinExistence type="inferred from homology"/>
<evidence type="ECO:0000256" key="2">
    <source>
        <dbReference type="ARBA" id="ARBA00009009"/>
    </source>
</evidence>
<feature type="signal peptide" evidence="4">
    <location>
        <begin position="1"/>
        <end position="28"/>
    </location>
</feature>
<dbReference type="InterPro" id="IPR012338">
    <property type="entry name" value="Beta-lactam/transpept-like"/>
</dbReference>
<dbReference type="Gene3D" id="3.40.710.10">
    <property type="entry name" value="DD-peptidase/beta-lactamase superfamily"/>
    <property type="match status" value="1"/>
</dbReference>
<organism evidence="6 7">
    <name type="scientific">Dokdonia genika</name>
    <dbReference type="NCBI Taxonomy" id="308113"/>
    <lineage>
        <taxon>Bacteria</taxon>
        <taxon>Pseudomonadati</taxon>
        <taxon>Bacteroidota</taxon>
        <taxon>Flavobacteriia</taxon>
        <taxon>Flavobacteriales</taxon>
        <taxon>Flavobacteriaceae</taxon>
        <taxon>Dokdonia</taxon>
    </lineage>
</organism>
<gene>
    <name evidence="6" type="ORF">ACFO5T_10465</name>
</gene>
<dbReference type="Pfam" id="PF13354">
    <property type="entry name" value="Beta-lactamase2"/>
    <property type="match status" value="1"/>
</dbReference>
<dbReference type="InterPro" id="IPR045155">
    <property type="entry name" value="Beta-lactam_cat"/>
</dbReference>
<dbReference type="EC" id="3.5.2.6" evidence="3"/>
<sequence>MNTNYIYNMRYVLILCLFVASCSTPIEKALNSSSPLITRVTDSIDKYEVQILFTQIDSTDSGEVQFTDYSYGLNEQNYFYPASTVKLPVAVLAAEYADAREDITLDTPYIIDGDEELHSISDDLRQIFAVSDNKAYNRLYELLGRDYINSRLREKGYTQTTIQHRLATPEAAVNARKTIQFFPSYTAESIIITNKEDKDLIANNVVGNKKGLGYIENGKLVNEPMDFGLKNHFPLQEQHHFVKSLVFPNSFETSKKFELSETSRQRVLKAMKTLPRDAKYNQEEYYDSYVKFFMYGDVTTPIPDNIHIYNKVGFAYGTLTETAYIEDTQNDIRFIISATILVNDNQIFNDDTYEYEQIGIPFLAQLGREFYEQEKERKE</sequence>
<comment type="catalytic activity">
    <reaction evidence="1">
        <text>a beta-lactam + H2O = a substituted beta-amino acid</text>
        <dbReference type="Rhea" id="RHEA:20401"/>
        <dbReference type="ChEBI" id="CHEBI:15377"/>
        <dbReference type="ChEBI" id="CHEBI:35627"/>
        <dbReference type="ChEBI" id="CHEBI:140347"/>
        <dbReference type="EC" id="3.5.2.6"/>
    </reaction>
</comment>
<evidence type="ECO:0000313" key="7">
    <source>
        <dbReference type="Proteomes" id="UP001595878"/>
    </source>
</evidence>
<evidence type="ECO:0000256" key="3">
    <source>
        <dbReference type="ARBA" id="ARBA00012865"/>
    </source>
</evidence>
<evidence type="ECO:0000256" key="4">
    <source>
        <dbReference type="SAM" id="SignalP"/>
    </source>
</evidence>
<dbReference type="GO" id="GO:0016787">
    <property type="term" value="F:hydrolase activity"/>
    <property type="evidence" value="ECO:0007669"/>
    <property type="project" value="UniProtKB-KW"/>
</dbReference>
<dbReference type="SUPFAM" id="SSF56601">
    <property type="entry name" value="beta-lactamase/transpeptidase-like"/>
    <property type="match status" value="1"/>
</dbReference>
<evidence type="ECO:0000313" key="6">
    <source>
        <dbReference type="EMBL" id="MFC4690850.1"/>
    </source>
</evidence>
<dbReference type="RefSeq" id="WP_380034190.1">
    <property type="nucleotide sequence ID" value="NZ_JBHSHB010000016.1"/>
</dbReference>
<keyword evidence="4" id="KW-0732">Signal</keyword>
<accession>A0ABV9LAR0</accession>
<feature type="domain" description="Beta-lactamase class A catalytic" evidence="5">
    <location>
        <begin position="70"/>
        <end position="337"/>
    </location>
</feature>
<protein>
    <recommendedName>
        <fullName evidence="3">beta-lactamase</fullName>
        <ecNumber evidence="3">3.5.2.6</ecNumber>
    </recommendedName>
</protein>
<feature type="chain" id="PRO_5046517243" description="beta-lactamase" evidence="4">
    <location>
        <begin position="29"/>
        <end position="379"/>
    </location>
</feature>
<dbReference type="PANTHER" id="PTHR35333">
    <property type="entry name" value="BETA-LACTAMASE"/>
    <property type="match status" value="1"/>
</dbReference>
<dbReference type="EMBL" id="JBHSHB010000016">
    <property type="protein sequence ID" value="MFC4690850.1"/>
    <property type="molecule type" value="Genomic_DNA"/>
</dbReference>